<dbReference type="InterPro" id="IPR016181">
    <property type="entry name" value="Acyl_CoA_acyltransferase"/>
</dbReference>
<dbReference type="Proteomes" id="UP000030145">
    <property type="component" value="Unassembled WGS sequence"/>
</dbReference>
<sequence>MESAELTDGVVRLRPLRVTDAPQLVKSVDARMIAFTHIPVNDPGDYTIAYAVKHIEGLIRAAGTVAWALTEPDNTGDRYCGSIEFRQNPSGRNPFEGELGYNTAPWARNRGLQGRGVRLATKHLFQQGIHRVVIKARVDNMASRWVAERADFAFEGFARDAEHLRDEFYDLAVYSALPTDPAYRT</sequence>
<evidence type="ECO:0000259" key="1">
    <source>
        <dbReference type="PROSITE" id="PS51186"/>
    </source>
</evidence>
<keyword evidence="3" id="KW-1185">Reference proteome</keyword>
<reference evidence="2 3" key="1">
    <citation type="submission" date="2014-10" db="EMBL/GenBank/DDBJ databases">
        <title>Whole Genome sequence of Corynebacterium auriscanis strain CIP 106629.</title>
        <authorList>
            <person name="Hassan S.S."/>
            <person name="Jamal S.B."/>
            <person name="Tiwari S."/>
            <person name="Oliveira L.D.C."/>
            <person name="Souza F."/>
            <person name="Mariano D.C."/>
            <person name="Almeida S."/>
            <person name="Dorella F."/>
            <person name="Pereira F."/>
            <person name="Carvalho A."/>
            <person name="Leal C.A."/>
            <person name="Soares S.D.C."/>
            <person name="Figueiredo H.C."/>
            <person name="Silva A."/>
            <person name="Azevedo V.A."/>
        </authorList>
    </citation>
    <scope>NUCLEOTIDE SEQUENCE [LARGE SCALE GENOMIC DNA]</scope>
    <source>
        <strain evidence="2 3">CIP 106629</strain>
    </source>
</reference>
<dbReference type="GO" id="GO:0008999">
    <property type="term" value="F:protein-N-terminal-alanine acetyltransferase activity"/>
    <property type="evidence" value="ECO:0007669"/>
    <property type="project" value="TreeGrafter"/>
</dbReference>
<proteinExistence type="predicted"/>
<dbReference type="PANTHER" id="PTHR43441:SF10">
    <property type="entry name" value="ACETYLTRANSFERASE"/>
    <property type="match status" value="1"/>
</dbReference>
<comment type="caution">
    <text evidence="2">The sequence shown here is derived from an EMBL/GenBank/DDBJ whole genome shotgun (WGS) entry which is preliminary data.</text>
</comment>
<dbReference type="Pfam" id="PF13302">
    <property type="entry name" value="Acetyltransf_3"/>
    <property type="match status" value="1"/>
</dbReference>
<dbReference type="InterPro" id="IPR000182">
    <property type="entry name" value="GNAT_dom"/>
</dbReference>
<dbReference type="SUPFAM" id="SSF55729">
    <property type="entry name" value="Acyl-CoA N-acyltransferases (Nat)"/>
    <property type="match status" value="1"/>
</dbReference>
<gene>
    <name evidence="2" type="ORF">MA47_01550</name>
</gene>
<accession>A0A0A2DN29</accession>
<dbReference type="EMBL" id="JRVJ01000002">
    <property type="protein sequence ID" value="KGM19324.1"/>
    <property type="molecule type" value="Genomic_DNA"/>
</dbReference>
<dbReference type="InterPro" id="IPR051908">
    <property type="entry name" value="Ribosomal_N-acetyltransferase"/>
</dbReference>
<feature type="domain" description="N-acetyltransferase" evidence="1">
    <location>
        <begin position="11"/>
        <end position="180"/>
    </location>
</feature>
<name>A0A0A2DN29_9CORY</name>
<dbReference type="GO" id="GO:0005737">
    <property type="term" value="C:cytoplasm"/>
    <property type="evidence" value="ECO:0007669"/>
    <property type="project" value="TreeGrafter"/>
</dbReference>
<dbReference type="PROSITE" id="PS51186">
    <property type="entry name" value="GNAT"/>
    <property type="match status" value="1"/>
</dbReference>
<evidence type="ECO:0000313" key="2">
    <source>
        <dbReference type="EMBL" id="KGM19324.1"/>
    </source>
</evidence>
<dbReference type="GO" id="GO:1990189">
    <property type="term" value="F:protein N-terminal-serine acetyltransferase activity"/>
    <property type="evidence" value="ECO:0007669"/>
    <property type="project" value="TreeGrafter"/>
</dbReference>
<dbReference type="AlphaFoldDB" id="A0A0A2DN29"/>
<protein>
    <recommendedName>
        <fullName evidence="1">N-acetyltransferase domain-containing protein</fullName>
    </recommendedName>
</protein>
<dbReference type="Gene3D" id="3.40.630.30">
    <property type="match status" value="1"/>
</dbReference>
<evidence type="ECO:0000313" key="3">
    <source>
        <dbReference type="Proteomes" id="UP000030145"/>
    </source>
</evidence>
<organism evidence="2 3">
    <name type="scientific">Corynebacterium auriscanis</name>
    <dbReference type="NCBI Taxonomy" id="99807"/>
    <lineage>
        <taxon>Bacteria</taxon>
        <taxon>Bacillati</taxon>
        <taxon>Actinomycetota</taxon>
        <taxon>Actinomycetes</taxon>
        <taxon>Mycobacteriales</taxon>
        <taxon>Corynebacteriaceae</taxon>
        <taxon>Corynebacterium</taxon>
    </lineage>
</organism>
<dbReference type="PANTHER" id="PTHR43441">
    <property type="entry name" value="RIBOSOMAL-PROTEIN-SERINE ACETYLTRANSFERASE"/>
    <property type="match status" value="1"/>
</dbReference>